<reference evidence="7" key="1">
    <citation type="journal article" date="2020" name="Stud. Mycol.">
        <title>101 Dothideomycetes genomes: a test case for predicting lifestyles and emergence of pathogens.</title>
        <authorList>
            <person name="Haridas S."/>
            <person name="Albert R."/>
            <person name="Binder M."/>
            <person name="Bloem J."/>
            <person name="Labutti K."/>
            <person name="Salamov A."/>
            <person name="Andreopoulos B."/>
            <person name="Baker S."/>
            <person name="Barry K."/>
            <person name="Bills G."/>
            <person name="Bluhm B."/>
            <person name="Cannon C."/>
            <person name="Castanera R."/>
            <person name="Culley D."/>
            <person name="Daum C."/>
            <person name="Ezra D."/>
            <person name="Gonzalez J."/>
            <person name="Henrissat B."/>
            <person name="Kuo A."/>
            <person name="Liang C."/>
            <person name="Lipzen A."/>
            <person name="Lutzoni F."/>
            <person name="Magnuson J."/>
            <person name="Mondo S."/>
            <person name="Nolan M."/>
            <person name="Ohm R."/>
            <person name="Pangilinan J."/>
            <person name="Park H.-J."/>
            <person name="Ramirez L."/>
            <person name="Alfaro M."/>
            <person name="Sun H."/>
            <person name="Tritt A."/>
            <person name="Yoshinaga Y."/>
            <person name="Zwiers L.-H."/>
            <person name="Turgeon B."/>
            <person name="Goodwin S."/>
            <person name="Spatafora J."/>
            <person name="Crous P."/>
            <person name="Grigoriev I."/>
        </authorList>
    </citation>
    <scope>NUCLEOTIDE SEQUENCE</scope>
    <source>
        <strain evidence="7">CBS 109.77</strain>
    </source>
</reference>
<dbReference type="PANTHER" id="PTHR24305">
    <property type="entry name" value="CYTOCHROME P450"/>
    <property type="match status" value="1"/>
</dbReference>
<dbReference type="Pfam" id="PF00067">
    <property type="entry name" value="p450"/>
    <property type="match status" value="1"/>
</dbReference>
<proteinExistence type="inferred from homology"/>
<organism evidence="7 8">
    <name type="scientific">Melanomma pulvis-pyrius CBS 109.77</name>
    <dbReference type="NCBI Taxonomy" id="1314802"/>
    <lineage>
        <taxon>Eukaryota</taxon>
        <taxon>Fungi</taxon>
        <taxon>Dikarya</taxon>
        <taxon>Ascomycota</taxon>
        <taxon>Pezizomycotina</taxon>
        <taxon>Dothideomycetes</taxon>
        <taxon>Pleosporomycetidae</taxon>
        <taxon>Pleosporales</taxon>
        <taxon>Melanommataceae</taxon>
        <taxon>Melanomma</taxon>
    </lineage>
</organism>
<keyword evidence="3 5" id="KW-0479">Metal-binding</keyword>
<dbReference type="Proteomes" id="UP000799757">
    <property type="component" value="Unassembled WGS sequence"/>
</dbReference>
<dbReference type="GO" id="GO:0016705">
    <property type="term" value="F:oxidoreductase activity, acting on paired donors, with incorporation or reduction of molecular oxygen"/>
    <property type="evidence" value="ECO:0007669"/>
    <property type="project" value="InterPro"/>
</dbReference>
<gene>
    <name evidence="7" type="ORF">K505DRAFT_195583</name>
</gene>
<comment type="similarity">
    <text evidence="2 6">Belongs to the cytochrome P450 family.</text>
</comment>
<dbReference type="GO" id="GO:0004497">
    <property type="term" value="F:monooxygenase activity"/>
    <property type="evidence" value="ECO:0007669"/>
    <property type="project" value="UniProtKB-KW"/>
</dbReference>
<name>A0A6A6XIF6_9PLEO</name>
<dbReference type="SUPFAM" id="SSF48264">
    <property type="entry name" value="Cytochrome P450"/>
    <property type="match status" value="1"/>
</dbReference>
<evidence type="ECO:0000256" key="6">
    <source>
        <dbReference type="RuleBase" id="RU000461"/>
    </source>
</evidence>
<feature type="non-terminal residue" evidence="7">
    <location>
        <position position="1"/>
    </location>
</feature>
<dbReference type="PRINTS" id="PR00463">
    <property type="entry name" value="EP450I"/>
</dbReference>
<feature type="non-terminal residue" evidence="7">
    <location>
        <position position="491"/>
    </location>
</feature>
<keyword evidence="5 6" id="KW-0349">Heme</keyword>
<dbReference type="OrthoDB" id="3945418at2759"/>
<evidence type="ECO:0000256" key="2">
    <source>
        <dbReference type="ARBA" id="ARBA00010617"/>
    </source>
</evidence>
<dbReference type="CDD" id="cd11062">
    <property type="entry name" value="CYP58-like"/>
    <property type="match status" value="1"/>
</dbReference>
<dbReference type="InterPro" id="IPR036396">
    <property type="entry name" value="Cyt_P450_sf"/>
</dbReference>
<dbReference type="PRINTS" id="PR00385">
    <property type="entry name" value="P450"/>
</dbReference>
<dbReference type="PROSITE" id="PS00086">
    <property type="entry name" value="CYTOCHROME_P450"/>
    <property type="match status" value="1"/>
</dbReference>
<dbReference type="GO" id="GO:0005506">
    <property type="term" value="F:iron ion binding"/>
    <property type="evidence" value="ECO:0007669"/>
    <property type="project" value="InterPro"/>
</dbReference>
<dbReference type="InterPro" id="IPR050121">
    <property type="entry name" value="Cytochrome_P450_monoxygenase"/>
</dbReference>
<keyword evidence="8" id="KW-1185">Reference proteome</keyword>
<keyword evidence="4 5" id="KW-0408">Iron</keyword>
<keyword evidence="6" id="KW-0560">Oxidoreductase</keyword>
<dbReference type="InterPro" id="IPR017972">
    <property type="entry name" value="Cyt_P450_CS"/>
</dbReference>
<keyword evidence="6" id="KW-0503">Monooxygenase</keyword>
<dbReference type="GO" id="GO:0020037">
    <property type="term" value="F:heme binding"/>
    <property type="evidence" value="ECO:0007669"/>
    <property type="project" value="InterPro"/>
</dbReference>
<dbReference type="Gene3D" id="1.10.630.10">
    <property type="entry name" value="Cytochrome P450"/>
    <property type="match status" value="1"/>
</dbReference>
<dbReference type="InterPro" id="IPR001128">
    <property type="entry name" value="Cyt_P450"/>
</dbReference>
<evidence type="ECO:0000256" key="3">
    <source>
        <dbReference type="ARBA" id="ARBA00022723"/>
    </source>
</evidence>
<sequence>LLTYLVLKIIYRLTLHPLAGFPGPKLAAVTSLYNAYYDIMQPGLIKKLPEMHKKYGDVIRVQPGQLHVASLEGYNQIFRVGTPFARVWHHNPFLTGSLQSLTTLAETKKRRVFLSPFFSKASIIRAEPFLHRQKLTLFLDTLQASAGDVVDFFLGFRCLTADTIMDYCFQQDLNALAEPGFQSETVDAFIAGFDLALVGTYFPNFFAVLNKIIFALPESVRETYFKPVYGFQTMQKVCLAEERVDYLIANPNSSNTKLTSMFDAMLSPDTAKSQVTPSKHDMVADGCLMIAAGTDTTANVLGLVLWHVSQNPEVEAKLLTELKAAMPERECLLGSEKLEGEEFVYMRAVVKEGLRLAYGVPGSIMRKVPREGATIGGRFVPGGTIVSSGIYLQNTDPSTFPDPHRFDPSRWLCDPETYAQRDRQMLSFSRGSRGCIGINLAYTTLHLTVAHLFRRFEISTSGYTTEWDMDWRDRFVPAANGRIKGLVKVRE</sequence>
<protein>
    <submittedName>
        <fullName evidence="7">Cytochrome P450</fullName>
    </submittedName>
</protein>
<feature type="binding site" description="axial binding residue" evidence="5">
    <location>
        <position position="435"/>
    </location>
    <ligand>
        <name>heme</name>
        <dbReference type="ChEBI" id="CHEBI:30413"/>
    </ligand>
    <ligandPart>
        <name>Fe</name>
        <dbReference type="ChEBI" id="CHEBI:18248"/>
    </ligandPart>
</feature>
<dbReference type="PANTHER" id="PTHR24305:SF166">
    <property type="entry name" value="CYTOCHROME P450 12A4, MITOCHONDRIAL-RELATED"/>
    <property type="match status" value="1"/>
</dbReference>
<evidence type="ECO:0000313" key="8">
    <source>
        <dbReference type="Proteomes" id="UP000799757"/>
    </source>
</evidence>
<evidence type="ECO:0000256" key="5">
    <source>
        <dbReference type="PIRSR" id="PIRSR602401-1"/>
    </source>
</evidence>
<evidence type="ECO:0000256" key="1">
    <source>
        <dbReference type="ARBA" id="ARBA00001971"/>
    </source>
</evidence>
<dbReference type="AlphaFoldDB" id="A0A6A6XIF6"/>
<comment type="cofactor">
    <cofactor evidence="1 5">
        <name>heme</name>
        <dbReference type="ChEBI" id="CHEBI:30413"/>
    </cofactor>
</comment>
<accession>A0A6A6XIF6</accession>
<dbReference type="InterPro" id="IPR002401">
    <property type="entry name" value="Cyt_P450_E_grp-I"/>
</dbReference>
<evidence type="ECO:0000256" key="4">
    <source>
        <dbReference type="ARBA" id="ARBA00023004"/>
    </source>
</evidence>
<dbReference type="EMBL" id="MU001837">
    <property type="protein sequence ID" value="KAF2796192.1"/>
    <property type="molecule type" value="Genomic_DNA"/>
</dbReference>
<evidence type="ECO:0000313" key="7">
    <source>
        <dbReference type="EMBL" id="KAF2796192.1"/>
    </source>
</evidence>